<gene>
    <name evidence="1" type="ORF">A2619_05760</name>
</gene>
<reference evidence="1 2" key="1">
    <citation type="journal article" date="2016" name="Nat. Commun.">
        <title>Thousands of microbial genomes shed light on interconnected biogeochemical processes in an aquifer system.</title>
        <authorList>
            <person name="Anantharaman K."/>
            <person name="Brown C.T."/>
            <person name="Hug L.A."/>
            <person name="Sharon I."/>
            <person name="Castelle C.J."/>
            <person name="Probst A.J."/>
            <person name="Thomas B.C."/>
            <person name="Singh A."/>
            <person name="Wilkins M.J."/>
            <person name="Karaoz U."/>
            <person name="Brodie E.L."/>
            <person name="Williams K.H."/>
            <person name="Hubbard S.S."/>
            <person name="Banfield J.F."/>
        </authorList>
    </citation>
    <scope>NUCLEOTIDE SEQUENCE [LARGE SCALE GENOMIC DNA]</scope>
</reference>
<evidence type="ECO:0000313" key="2">
    <source>
        <dbReference type="Proteomes" id="UP000176815"/>
    </source>
</evidence>
<name>A0A1F4X574_UNCKA</name>
<dbReference type="Proteomes" id="UP000176815">
    <property type="component" value="Unassembled WGS sequence"/>
</dbReference>
<sequence length="75" mass="8182">MHRTEGTNHNLGMFTNGPPATCVEEDWLNAVQEEIAKVIEDSGLALKTATTETRDQLSAAITALIDARLSYHSLI</sequence>
<protein>
    <submittedName>
        <fullName evidence="1">Uncharacterized protein</fullName>
    </submittedName>
</protein>
<organism evidence="1 2">
    <name type="scientific">candidate division WWE3 bacterium RIFOXYD1_FULL_39_9</name>
    <dbReference type="NCBI Taxonomy" id="1802649"/>
    <lineage>
        <taxon>Bacteria</taxon>
        <taxon>Katanobacteria</taxon>
    </lineage>
</organism>
<comment type="caution">
    <text evidence="1">The sequence shown here is derived from an EMBL/GenBank/DDBJ whole genome shotgun (WGS) entry which is preliminary data.</text>
</comment>
<accession>A0A1F4X574</accession>
<dbReference type="EMBL" id="MEWG01000046">
    <property type="protein sequence ID" value="OGC76293.1"/>
    <property type="molecule type" value="Genomic_DNA"/>
</dbReference>
<dbReference type="AlphaFoldDB" id="A0A1F4X574"/>
<evidence type="ECO:0000313" key="1">
    <source>
        <dbReference type="EMBL" id="OGC76293.1"/>
    </source>
</evidence>
<proteinExistence type="predicted"/>